<dbReference type="EMBL" id="CP002691">
    <property type="protein sequence ID" value="AEE51288.1"/>
    <property type="molecule type" value="Genomic_DNA"/>
</dbReference>
<dbReference type="InterPro" id="IPR011990">
    <property type="entry name" value="TPR-like_helical_dom_sf"/>
</dbReference>
<dbReference type="AlphaFoldDB" id="F4KVH5"/>
<dbReference type="InterPro" id="IPR036465">
    <property type="entry name" value="vWFA_dom_sf"/>
</dbReference>
<dbReference type="Proteomes" id="UP000008461">
    <property type="component" value="Chromosome"/>
</dbReference>
<dbReference type="KEGG" id="hhy:Halhy_3432"/>
<dbReference type="PROSITE" id="PS50234">
    <property type="entry name" value="VWFA"/>
    <property type="match status" value="1"/>
</dbReference>
<feature type="domain" description="VWFA" evidence="2">
    <location>
        <begin position="248"/>
        <end position="434"/>
    </location>
</feature>
<reference key="2">
    <citation type="submission" date="2011-04" db="EMBL/GenBank/DDBJ databases">
        <title>Complete sequence of chromosome of Haliscomenobacter hydrossis DSM 1100.</title>
        <authorList>
            <consortium name="US DOE Joint Genome Institute (JGI-PGF)"/>
            <person name="Lucas S."/>
            <person name="Han J."/>
            <person name="Lapidus A."/>
            <person name="Bruce D."/>
            <person name="Goodwin L."/>
            <person name="Pitluck S."/>
            <person name="Peters L."/>
            <person name="Kyrpides N."/>
            <person name="Mavromatis K."/>
            <person name="Ivanova N."/>
            <person name="Ovchinnikova G."/>
            <person name="Pagani I."/>
            <person name="Daligault H."/>
            <person name="Detter J.C."/>
            <person name="Han C."/>
            <person name="Land M."/>
            <person name="Hauser L."/>
            <person name="Markowitz V."/>
            <person name="Cheng J.-F."/>
            <person name="Hugenholtz P."/>
            <person name="Woyke T."/>
            <person name="Wu D."/>
            <person name="Verbarg S."/>
            <person name="Frueling A."/>
            <person name="Brambilla E."/>
            <person name="Klenk H.-P."/>
            <person name="Eisen J.A."/>
        </authorList>
    </citation>
    <scope>NUCLEOTIDE SEQUENCE</scope>
    <source>
        <strain>DSM 1100</strain>
    </source>
</reference>
<sequence length="464" mass="51997">MLVSNHWGALLKQVDSRPPPPDKQAYRLHYQGSLLYAEGKYRQASGHFARAYQLFPENFSFALAHGLCLGRMGEPGTAKNVLEKARRLVASNDQERQQKLALATFFLGMSYSYADRYGEALPFLRDAISMQQNIAQKSLLSIFYNALGKAILLNQGRNAHRRNYQALHYHVHRRDMEKAFTAFESAVKADPENAIALYNYRLLADTLKVTSILPEADSTQPQRKEYKPTFINMHSTIISDLKLNNYDELVFLVDISGSMVMEKVVCYGADRFTAMKDLCLKILPEIDTSIALGIGTIGGVCDSPPDLWFASGGINRVDLRSKLRFLIPDGTTPLLTMLLRCPELFSDNPQRSKSIFLISDGANTCREGGMDICEWASTLAQKGIAVNVLTFLSTTSDNTDAFAEYLCLAENTKANIIYLDNYRCRLEPFAFDIVKTCQSKIPTMEKSTCLGPSVKGLWNVWVAE</sequence>
<name>F4KVH5_HALH1</name>
<evidence type="ECO:0000313" key="4">
    <source>
        <dbReference type="Proteomes" id="UP000008461"/>
    </source>
</evidence>
<dbReference type="eggNOG" id="COG2304">
    <property type="taxonomic scope" value="Bacteria"/>
</dbReference>
<dbReference type="Gene3D" id="3.40.50.410">
    <property type="entry name" value="von Willebrand factor, type A domain"/>
    <property type="match status" value="1"/>
</dbReference>
<evidence type="ECO:0000256" key="1">
    <source>
        <dbReference type="PROSITE-ProRule" id="PRU00339"/>
    </source>
</evidence>
<gene>
    <name evidence="3" type="ordered locus">Halhy_3432</name>
</gene>
<evidence type="ECO:0000313" key="3">
    <source>
        <dbReference type="EMBL" id="AEE51288.1"/>
    </source>
</evidence>
<reference evidence="3 4" key="1">
    <citation type="journal article" date="2011" name="Stand. Genomic Sci.">
        <title>Complete genome sequence of Haliscomenobacter hydrossis type strain (O).</title>
        <authorList>
            <consortium name="US DOE Joint Genome Institute (JGI-PGF)"/>
            <person name="Daligault H."/>
            <person name="Lapidus A."/>
            <person name="Zeytun A."/>
            <person name="Nolan M."/>
            <person name="Lucas S."/>
            <person name="Del Rio T.G."/>
            <person name="Tice H."/>
            <person name="Cheng J.F."/>
            <person name="Tapia R."/>
            <person name="Han C."/>
            <person name="Goodwin L."/>
            <person name="Pitluck S."/>
            <person name="Liolios K."/>
            <person name="Pagani I."/>
            <person name="Ivanova N."/>
            <person name="Huntemann M."/>
            <person name="Mavromatis K."/>
            <person name="Mikhailova N."/>
            <person name="Pati A."/>
            <person name="Chen A."/>
            <person name="Palaniappan K."/>
            <person name="Land M."/>
            <person name="Hauser L."/>
            <person name="Brambilla E.M."/>
            <person name="Rohde M."/>
            <person name="Verbarg S."/>
            <person name="Goker M."/>
            <person name="Bristow J."/>
            <person name="Eisen J.A."/>
            <person name="Markowitz V."/>
            <person name="Hugenholtz P."/>
            <person name="Kyrpides N.C."/>
            <person name="Klenk H.P."/>
            <person name="Woyke T."/>
        </authorList>
    </citation>
    <scope>NUCLEOTIDE SEQUENCE [LARGE SCALE GENOMIC DNA]</scope>
    <source>
        <strain evidence="4">ATCC 27775 / DSM 1100 / LMG 10767 / O</strain>
    </source>
</reference>
<dbReference type="HOGENOM" id="CLU_588963_0_0_10"/>
<dbReference type="eggNOG" id="COG0457">
    <property type="taxonomic scope" value="Bacteria"/>
</dbReference>
<dbReference type="SUPFAM" id="SSF53300">
    <property type="entry name" value="vWA-like"/>
    <property type="match status" value="1"/>
</dbReference>
<dbReference type="CDD" id="cd00198">
    <property type="entry name" value="vWFA"/>
    <property type="match status" value="1"/>
</dbReference>
<feature type="repeat" description="TPR" evidence="1">
    <location>
        <begin position="25"/>
        <end position="58"/>
    </location>
</feature>
<dbReference type="SMART" id="SM00028">
    <property type="entry name" value="TPR"/>
    <property type="match status" value="3"/>
</dbReference>
<protein>
    <submittedName>
        <fullName evidence="3">Tetratricopeptide TPR_2 repeat-containing protein</fullName>
    </submittedName>
</protein>
<keyword evidence="1" id="KW-0802">TPR repeat</keyword>
<organism evidence="3 4">
    <name type="scientific">Haliscomenobacter hydrossis (strain ATCC 27775 / DSM 1100 / LMG 10767 / O)</name>
    <dbReference type="NCBI Taxonomy" id="760192"/>
    <lineage>
        <taxon>Bacteria</taxon>
        <taxon>Pseudomonadati</taxon>
        <taxon>Bacteroidota</taxon>
        <taxon>Saprospiria</taxon>
        <taxon>Saprospirales</taxon>
        <taxon>Haliscomenobacteraceae</taxon>
        <taxon>Haliscomenobacter</taxon>
    </lineage>
</organism>
<dbReference type="SUPFAM" id="SSF48452">
    <property type="entry name" value="TPR-like"/>
    <property type="match status" value="1"/>
</dbReference>
<accession>F4KVH5</accession>
<dbReference type="PROSITE" id="PS50005">
    <property type="entry name" value="TPR"/>
    <property type="match status" value="1"/>
</dbReference>
<dbReference type="Gene3D" id="1.25.40.10">
    <property type="entry name" value="Tetratricopeptide repeat domain"/>
    <property type="match status" value="1"/>
</dbReference>
<proteinExistence type="predicted"/>
<keyword evidence="4" id="KW-1185">Reference proteome</keyword>
<dbReference type="InterPro" id="IPR002035">
    <property type="entry name" value="VWF_A"/>
</dbReference>
<evidence type="ECO:0000259" key="2">
    <source>
        <dbReference type="PROSITE" id="PS50234"/>
    </source>
</evidence>
<dbReference type="InterPro" id="IPR019734">
    <property type="entry name" value="TPR_rpt"/>
</dbReference>